<accession>A0AAD9DI08</accession>
<dbReference type="Proteomes" id="UP001224775">
    <property type="component" value="Unassembled WGS sequence"/>
</dbReference>
<feature type="region of interest" description="Disordered" evidence="1">
    <location>
        <begin position="106"/>
        <end position="154"/>
    </location>
</feature>
<dbReference type="EMBL" id="JATAAI010000004">
    <property type="protein sequence ID" value="KAK1746323.1"/>
    <property type="molecule type" value="Genomic_DNA"/>
</dbReference>
<feature type="compositionally biased region" description="Acidic residues" evidence="1">
    <location>
        <begin position="63"/>
        <end position="72"/>
    </location>
</feature>
<feature type="region of interest" description="Disordered" evidence="1">
    <location>
        <begin position="1"/>
        <end position="72"/>
    </location>
</feature>
<keyword evidence="3" id="KW-1185">Reference proteome</keyword>
<evidence type="ECO:0000313" key="2">
    <source>
        <dbReference type="EMBL" id="KAK1746323.1"/>
    </source>
</evidence>
<organism evidence="2 3">
    <name type="scientific">Skeletonema marinoi</name>
    <dbReference type="NCBI Taxonomy" id="267567"/>
    <lineage>
        <taxon>Eukaryota</taxon>
        <taxon>Sar</taxon>
        <taxon>Stramenopiles</taxon>
        <taxon>Ochrophyta</taxon>
        <taxon>Bacillariophyta</taxon>
        <taxon>Coscinodiscophyceae</taxon>
        <taxon>Thalassiosirophycidae</taxon>
        <taxon>Thalassiosirales</taxon>
        <taxon>Skeletonemataceae</taxon>
        <taxon>Skeletonema</taxon>
        <taxon>Skeletonema marinoi-dohrnii complex</taxon>
    </lineage>
</organism>
<reference evidence="2" key="1">
    <citation type="submission" date="2023-06" db="EMBL/GenBank/DDBJ databases">
        <title>Survivors Of The Sea: Transcriptome response of Skeletonema marinoi to long-term dormancy.</title>
        <authorList>
            <person name="Pinder M.I.M."/>
            <person name="Kourtchenko O."/>
            <person name="Robertson E.K."/>
            <person name="Larsson T."/>
            <person name="Maumus F."/>
            <person name="Osuna-Cruz C.M."/>
            <person name="Vancaester E."/>
            <person name="Stenow R."/>
            <person name="Vandepoele K."/>
            <person name="Ploug H."/>
            <person name="Bruchert V."/>
            <person name="Godhe A."/>
            <person name="Topel M."/>
        </authorList>
    </citation>
    <scope>NUCLEOTIDE SEQUENCE</scope>
    <source>
        <strain evidence="2">R05AC</strain>
    </source>
</reference>
<proteinExistence type="predicted"/>
<dbReference type="AlphaFoldDB" id="A0AAD9DI08"/>
<feature type="compositionally biased region" description="Polar residues" evidence="1">
    <location>
        <begin position="25"/>
        <end position="34"/>
    </location>
</feature>
<feature type="compositionally biased region" description="Basic and acidic residues" evidence="1">
    <location>
        <begin position="35"/>
        <end position="44"/>
    </location>
</feature>
<comment type="caution">
    <text evidence="2">The sequence shown here is derived from an EMBL/GenBank/DDBJ whole genome shotgun (WGS) entry which is preliminary data.</text>
</comment>
<evidence type="ECO:0000256" key="1">
    <source>
        <dbReference type="SAM" id="MobiDB-lite"/>
    </source>
</evidence>
<protein>
    <submittedName>
        <fullName evidence="2">Uncharacterized protein</fullName>
    </submittedName>
</protein>
<name>A0AAD9DI08_9STRA</name>
<evidence type="ECO:0000313" key="3">
    <source>
        <dbReference type="Proteomes" id="UP001224775"/>
    </source>
</evidence>
<gene>
    <name evidence="2" type="ORF">QTG54_002930</name>
</gene>
<sequence>MSSINNNPVEEDRPNNNDDDESNNMSTPMSASQHTTDEEPESHFMEGYTPLNFNMNDMVSMNDDSDGDETEMNDEEFAYNGYYHMSSRAGSTRFGDEHRATLELSSAHTATVDDTDTSSIPKDDEFVASSIPPPLTANTIEQVKSGETKQLQLI</sequence>